<gene>
    <name evidence="1" type="ORF">H8E80_08775</name>
</gene>
<protein>
    <submittedName>
        <fullName evidence="1">Uncharacterized protein</fullName>
    </submittedName>
</protein>
<evidence type="ECO:0000313" key="2">
    <source>
        <dbReference type="Proteomes" id="UP000603545"/>
    </source>
</evidence>
<comment type="caution">
    <text evidence="1">The sequence shown here is derived from an EMBL/GenBank/DDBJ whole genome shotgun (WGS) entry which is preliminary data.</text>
</comment>
<name>A0A8J6TAX4_9BACT</name>
<dbReference type="EMBL" id="JACNLL010000076">
    <property type="protein sequence ID" value="MBC8200116.1"/>
    <property type="molecule type" value="Genomic_DNA"/>
</dbReference>
<reference evidence="1 2" key="1">
    <citation type="submission" date="2020-08" db="EMBL/GenBank/DDBJ databases">
        <title>Bridging the membrane lipid divide: bacteria of the FCB group superphylum have the potential to synthesize archaeal ether lipids.</title>
        <authorList>
            <person name="Villanueva L."/>
            <person name="Von Meijenfeldt F.A.B."/>
            <person name="Westbye A.B."/>
            <person name="Yadav S."/>
            <person name="Hopmans E.C."/>
            <person name="Dutilh B.E."/>
            <person name="Sinninghe Damste J.S."/>
        </authorList>
    </citation>
    <scope>NUCLEOTIDE SEQUENCE [LARGE SCALE GENOMIC DNA]</scope>
    <source>
        <strain evidence="1">NIOZ-UU82</strain>
    </source>
</reference>
<organism evidence="1 2">
    <name type="scientific">Candidatus Desulfaltia bathyphila</name>
    <dbReference type="NCBI Taxonomy" id="2841697"/>
    <lineage>
        <taxon>Bacteria</taxon>
        <taxon>Pseudomonadati</taxon>
        <taxon>Thermodesulfobacteriota</taxon>
        <taxon>Desulfobacteria</taxon>
        <taxon>Desulfobacterales</taxon>
        <taxon>Desulfobacterales incertae sedis</taxon>
        <taxon>Candidatus Desulfaltia</taxon>
    </lineage>
</organism>
<dbReference type="Proteomes" id="UP000603545">
    <property type="component" value="Unassembled WGS sequence"/>
</dbReference>
<accession>A0A8J6TAX4</accession>
<dbReference type="AlphaFoldDB" id="A0A8J6TAX4"/>
<proteinExistence type="predicted"/>
<evidence type="ECO:0000313" key="1">
    <source>
        <dbReference type="EMBL" id="MBC8200116.1"/>
    </source>
</evidence>
<sequence length="28" mass="3493">MKNRSFFFDLKILWMTVVKVVRREGVRH</sequence>